<name>A0ABY6G2B9_9MICO</name>
<dbReference type="InterPro" id="IPR053136">
    <property type="entry name" value="UTP_pyrophosphatase-like"/>
</dbReference>
<gene>
    <name evidence="3" type="ORF">BRM3_14480</name>
</gene>
<reference evidence="3" key="1">
    <citation type="submission" date="2022-10" db="EMBL/GenBank/DDBJ databases">
        <title>Whole-Genome Sequencing of Brachybacterium huguangmaarense BRM-3, Isolated from Betula schmidtii.</title>
        <authorList>
            <person name="Haam D."/>
        </authorList>
    </citation>
    <scope>NUCLEOTIDE SEQUENCE</scope>
    <source>
        <strain evidence="3">BRM-3</strain>
    </source>
</reference>
<organism evidence="3 4">
    <name type="scientific">Brachybacterium huguangmaarense</name>
    <dbReference type="NCBI Taxonomy" id="1652028"/>
    <lineage>
        <taxon>Bacteria</taxon>
        <taxon>Bacillati</taxon>
        <taxon>Actinomycetota</taxon>
        <taxon>Actinomycetes</taxon>
        <taxon>Micrococcales</taxon>
        <taxon>Dermabacteraceae</taxon>
        <taxon>Brachybacterium</taxon>
    </lineage>
</organism>
<dbReference type="InterPro" id="IPR002725">
    <property type="entry name" value="YgjP-like_metallopeptidase"/>
</dbReference>
<dbReference type="Proteomes" id="UP001164305">
    <property type="component" value="Chromosome"/>
</dbReference>
<evidence type="ECO:0000256" key="1">
    <source>
        <dbReference type="SAM" id="MobiDB-lite"/>
    </source>
</evidence>
<evidence type="ECO:0000313" key="4">
    <source>
        <dbReference type="Proteomes" id="UP001164305"/>
    </source>
</evidence>
<evidence type="ECO:0000259" key="2">
    <source>
        <dbReference type="Pfam" id="PF01863"/>
    </source>
</evidence>
<proteinExistence type="predicted"/>
<dbReference type="CDD" id="cd07344">
    <property type="entry name" value="M48_yhfN_like"/>
    <property type="match status" value="1"/>
</dbReference>
<feature type="domain" description="YgjP-like metallopeptidase" evidence="2">
    <location>
        <begin position="103"/>
        <end position="167"/>
    </location>
</feature>
<dbReference type="EMBL" id="CP107020">
    <property type="protein sequence ID" value="UYG16786.1"/>
    <property type="molecule type" value="Genomic_DNA"/>
</dbReference>
<protein>
    <submittedName>
        <fullName evidence="3">M48 family metallopeptidase</fullName>
    </submittedName>
</protein>
<feature type="region of interest" description="Disordered" evidence="1">
    <location>
        <begin position="176"/>
        <end position="212"/>
    </location>
</feature>
<dbReference type="RefSeq" id="WP_263593999.1">
    <property type="nucleotide sequence ID" value="NZ_CP107020.1"/>
</dbReference>
<evidence type="ECO:0000313" key="3">
    <source>
        <dbReference type="EMBL" id="UYG16786.1"/>
    </source>
</evidence>
<dbReference type="PANTHER" id="PTHR30399:SF1">
    <property type="entry name" value="UTP PYROPHOSPHATASE"/>
    <property type="match status" value="1"/>
</dbReference>
<keyword evidence="4" id="KW-1185">Reference proteome</keyword>
<dbReference type="Gene3D" id="3.30.2010.10">
    <property type="entry name" value="Metalloproteases ('zincins'), catalytic domain"/>
    <property type="match status" value="1"/>
</dbReference>
<sequence length="212" mass="23305">MPDLVPHDGITGPRGEQIFVRRSARRRRTVTITRRGGALEVAIPASFSRREEARWVRAMVERIAAQESRAAGRGDEELAARAAALSRRHFEGRARPSSVTWSTRQRSRWGSCTPADGTIRISSRLKEMPEDVLDYVLVHELAHLFEGGHGPAFWALVHRYPHTERARGFLDGVSFAEQRGAEPPKGGPETGREAGPVEGTTPEHGGTGGDVD</sequence>
<dbReference type="Pfam" id="PF01863">
    <property type="entry name" value="YgjP-like"/>
    <property type="match status" value="1"/>
</dbReference>
<dbReference type="PANTHER" id="PTHR30399">
    <property type="entry name" value="UNCHARACTERIZED PROTEIN YGJP"/>
    <property type="match status" value="1"/>
</dbReference>
<accession>A0ABY6G2B9</accession>